<feature type="non-terminal residue" evidence="1">
    <location>
        <position position="79"/>
    </location>
</feature>
<accession>A8R5M6</accession>
<name>A8R5M6_9LACT</name>
<dbReference type="AlphaFoldDB" id="A8R5M6"/>
<protein>
    <submittedName>
        <fullName evidence="1">DNA gyrase subunit A</fullName>
    </submittedName>
</protein>
<reference evidence="1" key="1">
    <citation type="submission" date="2007-10" db="EMBL/GenBank/DDBJ databases">
        <title>partial sequence of gyrA gene of Lactococcus garvieae.</title>
        <authorList>
            <person name="Nishiki I."/>
            <person name="Yoshida T."/>
        </authorList>
    </citation>
    <scope>NUCLEOTIDE SEQUENCE</scope>
    <source>
        <strain evidence="1">ATCC 43921</strain>
    </source>
</reference>
<evidence type="ECO:0000313" key="1">
    <source>
        <dbReference type="EMBL" id="BAF91177.1"/>
    </source>
</evidence>
<gene>
    <name evidence="1" type="primary">gyrA</name>
</gene>
<organism evidence="1">
    <name type="scientific">Lactococcus garvieae</name>
    <dbReference type="NCBI Taxonomy" id="1363"/>
    <lineage>
        <taxon>Bacteria</taxon>
        <taxon>Bacillati</taxon>
        <taxon>Bacillota</taxon>
        <taxon>Bacilli</taxon>
        <taxon>Lactobacillales</taxon>
        <taxon>Streptococcaceae</taxon>
        <taxon>Lactococcus</taxon>
    </lineage>
</organism>
<dbReference type="EMBL" id="AB364632">
    <property type="protein sequence ID" value="BAF91177.1"/>
    <property type="molecule type" value="Genomic_DNA"/>
</dbReference>
<feature type="non-terminal residue" evidence="1">
    <location>
        <position position="1"/>
    </location>
</feature>
<sequence>TSLVQRLISHIKNLPVLPGMSWVNITPMETAQFMRQWYVWLSGGATATCWLTDMGTLVPWMETALPLNVIPKHACLKLP</sequence>
<proteinExistence type="predicted"/>